<name>A0A1I0SUR0_9BACL</name>
<protein>
    <submittedName>
        <fullName evidence="1">Uncharacterized protein</fullName>
    </submittedName>
</protein>
<dbReference type="AlphaFoldDB" id="A0A1I0SUR0"/>
<dbReference type="STRING" id="186116.SAMN05192569_1005122"/>
<evidence type="ECO:0000313" key="1">
    <source>
        <dbReference type="EMBL" id="SFA43268.1"/>
    </source>
</evidence>
<accession>A0A1I0SUR0</accession>
<evidence type="ECO:0000313" key="2">
    <source>
        <dbReference type="Proteomes" id="UP000198650"/>
    </source>
</evidence>
<gene>
    <name evidence="1" type="ORF">SAMN05192569_1005122</name>
</gene>
<dbReference type="EMBL" id="FOJS01000005">
    <property type="protein sequence ID" value="SFA43268.1"/>
    <property type="molecule type" value="Genomic_DNA"/>
</dbReference>
<keyword evidence="2" id="KW-1185">Reference proteome</keyword>
<organism evidence="1 2">
    <name type="scientific">Parageobacillus thermantarcticus</name>
    <dbReference type="NCBI Taxonomy" id="186116"/>
    <lineage>
        <taxon>Bacteria</taxon>
        <taxon>Bacillati</taxon>
        <taxon>Bacillota</taxon>
        <taxon>Bacilli</taxon>
        <taxon>Bacillales</taxon>
        <taxon>Anoxybacillaceae</taxon>
        <taxon>Parageobacillus</taxon>
    </lineage>
</organism>
<reference evidence="2" key="1">
    <citation type="submission" date="2016-10" db="EMBL/GenBank/DDBJ databases">
        <authorList>
            <person name="Varghese N."/>
            <person name="Submissions S."/>
        </authorList>
    </citation>
    <scope>NUCLEOTIDE SEQUENCE [LARGE SCALE GENOMIC DNA]</scope>
    <source>
        <strain evidence="2">M1</strain>
    </source>
</reference>
<sequence length="51" mass="5847">MAYVEVTEETVIQQNEVVQINHTILIISIINRGTKMVLIPESTNLTDYLEE</sequence>
<proteinExistence type="predicted"/>
<dbReference type="Proteomes" id="UP000198650">
    <property type="component" value="Unassembled WGS sequence"/>
</dbReference>